<gene>
    <name evidence="1" type="ORF">BpHYR1_026454</name>
</gene>
<proteinExistence type="predicted"/>
<dbReference type="Proteomes" id="UP000276133">
    <property type="component" value="Unassembled WGS sequence"/>
</dbReference>
<reference evidence="1 2" key="1">
    <citation type="journal article" date="2018" name="Sci. Rep.">
        <title>Genomic signatures of local adaptation to the degree of environmental predictability in rotifers.</title>
        <authorList>
            <person name="Franch-Gras L."/>
            <person name="Hahn C."/>
            <person name="Garcia-Roger E.M."/>
            <person name="Carmona M.J."/>
            <person name="Serra M."/>
            <person name="Gomez A."/>
        </authorList>
    </citation>
    <scope>NUCLEOTIDE SEQUENCE [LARGE SCALE GENOMIC DNA]</scope>
    <source>
        <strain evidence="1">HYR1</strain>
    </source>
</reference>
<comment type="caution">
    <text evidence="1">The sequence shown here is derived from an EMBL/GenBank/DDBJ whole genome shotgun (WGS) entry which is preliminary data.</text>
</comment>
<evidence type="ECO:0000313" key="1">
    <source>
        <dbReference type="EMBL" id="RNA15815.1"/>
    </source>
</evidence>
<evidence type="ECO:0000313" key="2">
    <source>
        <dbReference type="Proteomes" id="UP000276133"/>
    </source>
</evidence>
<dbReference type="AlphaFoldDB" id="A0A3M7QXZ4"/>
<dbReference type="EMBL" id="REGN01004882">
    <property type="protein sequence ID" value="RNA15815.1"/>
    <property type="molecule type" value="Genomic_DNA"/>
</dbReference>
<protein>
    <submittedName>
        <fullName evidence="1">Uncharacterized protein</fullName>
    </submittedName>
</protein>
<keyword evidence="2" id="KW-1185">Reference proteome</keyword>
<sequence length="121" mass="14392">MNILRYSSYGIWVLGQWFLELDFFESLKTVCELRQTSNNQEVPLDENLLGLLIIEHFYFWINSSMKTLNKHGDITPPLTNIDNYHRFCCESTAATITTWNGRKFMWQDFENELKCLKNDEN</sequence>
<organism evidence="1 2">
    <name type="scientific">Brachionus plicatilis</name>
    <name type="common">Marine rotifer</name>
    <name type="synonym">Brachionus muelleri</name>
    <dbReference type="NCBI Taxonomy" id="10195"/>
    <lineage>
        <taxon>Eukaryota</taxon>
        <taxon>Metazoa</taxon>
        <taxon>Spiralia</taxon>
        <taxon>Gnathifera</taxon>
        <taxon>Rotifera</taxon>
        <taxon>Eurotatoria</taxon>
        <taxon>Monogononta</taxon>
        <taxon>Pseudotrocha</taxon>
        <taxon>Ploima</taxon>
        <taxon>Brachionidae</taxon>
        <taxon>Brachionus</taxon>
    </lineage>
</organism>
<name>A0A3M7QXZ4_BRAPC</name>
<accession>A0A3M7QXZ4</accession>